<evidence type="ECO:0000256" key="3">
    <source>
        <dbReference type="ARBA" id="ARBA00022801"/>
    </source>
</evidence>
<dbReference type="InterPro" id="IPR011059">
    <property type="entry name" value="Metal-dep_hydrolase_composite"/>
</dbReference>
<dbReference type="EMBL" id="BKBO01000022">
    <property type="protein sequence ID" value="GEQ49649.1"/>
    <property type="molecule type" value="Genomic_DNA"/>
</dbReference>
<evidence type="ECO:0000256" key="6">
    <source>
        <dbReference type="ARBA" id="ARBA00023004"/>
    </source>
</evidence>
<evidence type="ECO:0000313" key="9">
    <source>
        <dbReference type="EMBL" id="GEQ49649.1"/>
    </source>
</evidence>
<feature type="domain" description="Amidohydrolase-related" evidence="8">
    <location>
        <begin position="73"/>
        <end position="414"/>
    </location>
</feature>
<comment type="cofactor">
    <cofactor evidence="7">
        <name>Zn(2+)</name>
        <dbReference type="ChEBI" id="CHEBI:29105"/>
    </cofactor>
    <cofactor evidence="7">
        <name>Fe(3+)</name>
        <dbReference type="ChEBI" id="CHEBI:29034"/>
    </cofactor>
    <text evidence="7">Binds 1 zinc or iron ion per subunit.</text>
</comment>
<dbReference type="SUPFAM" id="SSF51338">
    <property type="entry name" value="Composite domain of metallo-dependent hydrolases"/>
    <property type="match status" value="2"/>
</dbReference>
<dbReference type="InterPro" id="IPR032466">
    <property type="entry name" value="Metal_Hydrolase"/>
</dbReference>
<keyword evidence="4 7" id="KW-0369">Histidine metabolism</keyword>
<dbReference type="InterPro" id="IPR005920">
    <property type="entry name" value="HutI"/>
</dbReference>
<evidence type="ECO:0000256" key="1">
    <source>
        <dbReference type="ARBA" id="ARBA00012864"/>
    </source>
</evidence>
<evidence type="ECO:0000256" key="7">
    <source>
        <dbReference type="HAMAP-Rule" id="MF_00372"/>
    </source>
</evidence>
<dbReference type="Proteomes" id="UP000886597">
    <property type="component" value="Unassembled WGS sequence"/>
</dbReference>
<feature type="binding site" evidence="7">
    <location>
        <position position="251"/>
    </location>
    <ligand>
        <name>Zn(2+)</name>
        <dbReference type="ChEBI" id="CHEBI:29105"/>
    </ligand>
</feature>
<dbReference type="GO" id="GO:0005737">
    <property type="term" value="C:cytoplasm"/>
    <property type="evidence" value="ECO:0007669"/>
    <property type="project" value="UniProtKB-SubCell"/>
</dbReference>
<evidence type="ECO:0000313" key="12">
    <source>
        <dbReference type="Proteomes" id="UP000886607"/>
    </source>
</evidence>
<dbReference type="Pfam" id="PF01979">
    <property type="entry name" value="Amidohydro_1"/>
    <property type="match status" value="1"/>
</dbReference>
<feature type="binding site" evidence="7">
    <location>
        <position position="331"/>
    </location>
    <ligand>
        <name>4-imidazolone-5-propanoate</name>
        <dbReference type="ChEBI" id="CHEBI:77893"/>
    </ligand>
</feature>
<feature type="binding site" evidence="7">
    <location>
        <position position="90"/>
    </location>
    <ligand>
        <name>4-imidazolone-5-propanoate</name>
        <dbReference type="ChEBI" id="CHEBI:77893"/>
    </ligand>
</feature>
<dbReference type="AlphaFoldDB" id="A0AAN4UC09"/>
<feature type="binding site" evidence="7">
    <location>
        <position position="186"/>
    </location>
    <ligand>
        <name>4-imidazolone-5-propanoate</name>
        <dbReference type="ChEBI" id="CHEBI:77893"/>
    </ligand>
</feature>
<keyword evidence="2 7" id="KW-0479">Metal-binding</keyword>
<comment type="similarity">
    <text evidence="7">Belongs to the metallo-dependent hydrolases superfamily. HutI family.</text>
</comment>
<evidence type="ECO:0000256" key="4">
    <source>
        <dbReference type="ARBA" id="ARBA00022808"/>
    </source>
</evidence>
<comment type="catalytic activity">
    <reaction evidence="7">
        <text>4-imidazolone-5-propanoate + H2O = N-formimidoyl-L-glutamate</text>
        <dbReference type="Rhea" id="RHEA:23660"/>
        <dbReference type="ChEBI" id="CHEBI:15377"/>
        <dbReference type="ChEBI" id="CHEBI:58928"/>
        <dbReference type="ChEBI" id="CHEBI:77893"/>
        <dbReference type="EC" id="3.5.2.7"/>
    </reaction>
</comment>
<evidence type="ECO:0000259" key="8">
    <source>
        <dbReference type="Pfam" id="PF01979"/>
    </source>
</evidence>
<evidence type="ECO:0000256" key="2">
    <source>
        <dbReference type="ARBA" id="ARBA00022723"/>
    </source>
</evidence>
<dbReference type="Proteomes" id="UP000886607">
    <property type="component" value="Unassembled WGS sequence"/>
</dbReference>
<dbReference type="GO" id="GO:0050480">
    <property type="term" value="F:imidazolonepropionase activity"/>
    <property type="evidence" value="ECO:0007669"/>
    <property type="project" value="UniProtKB-UniRule"/>
</dbReference>
<dbReference type="CDD" id="cd01296">
    <property type="entry name" value="Imidazolone-5PH"/>
    <property type="match status" value="1"/>
</dbReference>
<feature type="binding site" evidence="7">
    <location>
        <position position="81"/>
    </location>
    <ligand>
        <name>Zn(2+)</name>
        <dbReference type="ChEBI" id="CHEBI:29105"/>
    </ligand>
</feature>
<proteinExistence type="inferred from homology"/>
<dbReference type="SUPFAM" id="SSF51556">
    <property type="entry name" value="Metallo-dependent hydrolases"/>
    <property type="match status" value="1"/>
</dbReference>
<dbReference type="RefSeq" id="WP_202584070.1">
    <property type="nucleotide sequence ID" value="NZ_BKBO01000022.1"/>
</dbReference>
<protein>
    <recommendedName>
        <fullName evidence="1 7">Imidazolonepropionase</fullName>
        <ecNumber evidence="1 7">3.5.2.7</ecNumber>
    </recommendedName>
    <alternativeName>
        <fullName evidence="7">Imidazolone-5-propionate hydrolase</fullName>
    </alternativeName>
</protein>
<dbReference type="Gene3D" id="2.30.40.10">
    <property type="entry name" value="Urease, subunit C, domain 1"/>
    <property type="match status" value="1"/>
</dbReference>
<keyword evidence="6 7" id="KW-0408">Iron</keyword>
<sequence>MIADKILVNFQQIFCPIDMGHPLRGADMNEATIIEKGYIAIKDGKILAVGQGKPDKKFMNANTEIIDYTGKFATPGLIDCHTHLVYGGSRESEFAQKLNGVPYLDILAAGGGILNTVKSTRAASFEKLHKKTAGLLDEMLIHGVTTVEAKSGYGLDWQTEQRQLQVLKELNKDHIIDITATFMGAHAIPVEYKDQSEEFIDLIIEEMLPEVKKENLAEFCDVFCETGVFTAEQSKRVLQAAKELGFKLRIHADEIDEIGGTSVATEVGATSAEHLMVISEKGIEQLSKANIIGNLLPGTTFSLMESTYAPAKKMIEKGMAITLTTDCNPGSCPTANLQFIMQLGCLMQQLTPTQVYNAVTINAAYSVCRNKTVGSFDVGKNADITIFNASNIDYTLYFFATNLVNEVYKNGELVVQHHQKVKS</sequence>
<organism evidence="10 11">
    <name type="scientific">Tetragenococcus koreensis</name>
    <dbReference type="NCBI Taxonomy" id="290335"/>
    <lineage>
        <taxon>Bacteria</taxon>
        <taxon>Bacillati</taxon>
        <taxon>Bacillota</taxon>
        <taxon>Bacilli</taxon>
        <taxon>Lactobacillales</taxon>
        <taxon>Enterococcaceae</taxon>
        <taxon>Tetragenococcus</taxon>
    </lineage>
</organism>
<feature type="binding site" evidence="7">
    <location>
        <position position="328"/>
    </location>
    <ligand>
        <name>N-formimidoyl-L-glutamate</name>
        <dbReference type="ChEBI" id="CHEBI:58928"/>
    </ligand>
</feature>
<dbReference type="GO" id="GO:0008270">
    <property type="term" value="F:zinc ion binding"/>
    <property type="evidence" value="ECO:0007669"/>
    <property type="project" value="UniProtKB-UniRule"/>
</dbReference>
<feature type="binding site" evidence="7">
    <location>
        <position position="83"/>
    </location>
    <ligand>
        <name>Fe(3+)</name>
        <dbReference type="ChEBI" id="CHEBI:29034"/>
    </ligand>
</feature>
<keyword evidence="7" id="KW-0963">Cytoplasm</keyword>
<dbReference type="GO" id="GO:0005506">
    <property type="term" value="F:iron ion binding"/>
    <property type="evidence" value="ECO:0007669"/>
    <property type="project" value="UniProtKB-UniRule"/>
</dbReference>
<keyword evidence="5 7" id="KW-0862">Zinc</keyword>
<evidence type="ECO:0000313" key="11">
    <source>
        <dbReference type="Proteomes" id="UP000886597"/>
    </source>
</evidence>
<feature type="binding site" evidence="7">
    <location>
        <position position="81"/>
    </location>
    <ligand>
        <name>Fe(3+)</name>
        <dbReference type="ChEBI" id="CHEBI:29034"/>
    </ligand>
</feature>
<dbReference type="EC" id="3.5.2.7" evidence="1 7"/>
<keyword evidence="3 7" id="KW-0378">Hydrolase</keyword>
<comment type="subcellular location">
    <subcellularLocation>
        <location evidence="7">Cytoplasm</location>
    </subcellularLocation>
</comment>
<feature type="binding site" evidence="7">
    <location>
        <position position="326"/>
    </location>
    <ligand>
        <name>Zn(2+)</name>
        <dbReference type="ChEBI" id="CHEBI:29105"/>
    </ligand>
</feature>
<dbReference type="Gene3D" id="3.20.20.140">
    <property type="entry name" value="Metal-dependent hydrolases"/>
    <property type="match status" value="1"/>
</dbReference>
<name>A0AAN4UC09_9ENTE</name>
<feature type="binding site" evidence="7">
    <location>
        <position position="251"/>
    </location>
    <ligand>
        <name>Fe(3+)</name>
        <dbReference type="ChEBI" id="CHEBI:29034"/>
    </ligand>
</feature>
<dbReference type="NCBIfam" id="TIGR01224">
    <property type="entry name" value="hutI"/>
    <property type="match status" value="1"/>
</dbReference>
<keyword evidence="12" id="KW-1185">Reference proteome</keyword>
<comment type="caution">
    <text evidence="10">The sequence shown here is derived from an EMBL/GenBank/DDBJ whole genome shotgun (WGS) entry which is preliminary data.</text>
</comment>
<gene>
    <name evidence="10" type="primary">hutI_1</name>
    <name evidence="7" type="synonym">hutI</name>
    <name evidence="9" type="ORF">TK11N_15010</name>
    <name evidence="10" type="ORF">TK2N_14740</name>
</gene>
<dbReference type="FunFam" id="3.20.20.140:FF:000007">
    <property type="entry name" value="Imidazolonepropionase"/>
    <property type="match status" value="1"/>
</dbReference>
<comment type="pathway">
    <text evidence="7">Amino-acid degradation; L-histidine degradation into L-glutamate; N-formimidoyl-L-glutamate from L-histidine: step 3/3.</text>
</comment>
<evidence type="ECO:0000313" key="10">
    <source>
        <dbReference type="EMBL" id="GEQ54630.1"/>
    </source>
</evidence>
<feature type="binding site" evidence="7">
    <location>
        <position position="153"/>
    </location>
    <ligand>
        <name>N-formimidoyl-L-glutamate</name>
        <dbReference type="ChEBI" id="CHEBI:58928"/>
    </ligand>
</feature>
<dbReference type="PANTHER" id="PTHR42752">
    <property type="entry name" value="IMIDAZOLONEPROPIONASE"/>
    <property type="match status" value="1"/>
</dbReference>
<feature type="binding site" evidence="7">
    <location>
        <position position="83"/>
    </location>
    <ligand>
        <name>Zn(2+)</name>
        <dbReference type="ChEBI" id="CHEBI:29105"/>
    </ligand>
</feature>
<reference evidence="10" key="1">
    <citation type="submission" date="2019-08" db="EMBL/GenBank/DDBJ databases">
        <authorList>
            <person name="Ishikawa M."/>
            <person name="Suzuki T."/>
            <person name="Matsutani M."/>
        </authorList>
    </citation>
    <scope>NUCLEOTIDE SEQUENCE</scope>
    <source>
        <strain evidence="10">7C1</strain>
        <strain evidence="9">8C4</strain>
    </source>
</reference>
<dbReference type="EMBL" id="BKBQ01000021">
    <property type="protein sequence ID" value="GEQ54630.1"/>
    <property type="molecule type" value="Genomic_DNA"/>
</dbReference>
<evidence type="ECO:0000256" key="5">
    <source>
        <dbReference type="ARBA" id="ARBA00022833"/>
    </source>
</evidence>
<feature type="binding site" evidence="7">
    <location>
        <position position="326"/>
    </location>
    <ligand>
        <name>Fe(3+)</name>
        <dbReference type="ChEBI" id="CHEBI:29034"/>
    </ligand>
</feature>
<feature type="binding site" evidence="7">
    <location>
        <position position="153"/>
    </location>
    <ligand>
        <name>4-imidazolone-5-propanoate</name>
        <dbReference type="ChEBI" id="CHEBI:77893"/>
    </ligand>
</feature>
<dbReference type="InterPro" id="IPR006680">
    <property type="entry name" value="Amidohydro-rel"/>
</dbReference>
<feature type="binding site" evidence="7">
    <location>
        <position position="330"/>
    </location>
    <ligand>
        <name>N-formimidoyl-L-glutamate</name>
        <dbReference type="ChEBI" id="CHEBI:58928"/>
    </ligand>
</feature>
<comment type="function">
    <text evidence="7">Catalyzes the hydrolytic cleavage of the carbon-nitrogen bond in imidazolone-5-propanoate to yield N-formimidoyl-L-glutamate. It is the third step in the universal histidine degradation pathway.</text>
</comment>
<dbReference type="HAMAP" id="MF_00372">
    <property type="entry name" value="HutI"/>
    <property type="match status" value="1"/>
</dbReference>
<dbReference type="GO" id="GO:0019556">
    <property type="term" value="P:L-histidine catabolic process to glutamate and formamide"/>
    <property type="evidence" value="ECO:0007669"/>
    <property type="project" value="UniProtKB-UniRule"/>
</dbReference>
<reference evidence="10" key="2">
    <citation type="journal article" date="2020" name="Int. Dairy J.">
        <title>Lactic acid bacterial diversity in Brie cheese focusing on salt concentration and pH of isolation medium and characterisation of halophilic and alkaliphilic lactic acid bacterial isolates.</title>
        <authorList>
            <person name="Unno R."/>
            <person name="Matsutani M."/>
            <person name="Suzuki T."/>
            <person name="Kodama K."/>
            <person name="Matsushita H."/>
            <person name="Yamasato K."/>
            <person name="Koizumi Y."/>
            <person name="Ishikawa M."/>
        </authorList>
    </citation>
    <scope>NUCLEOTIDE SEQUENCE</scope>
    <source>
        <strain evidence="10">7C1</strain>
        <strain evidence="9">8C4</strain>
    </source>
</reference>
<dbReference type="PANTHER" id="PTHR42752:SF1">
    <property type="entry name" value="IMIDAZOLONEPROPIONASE-RELATED"/>
    <property type="match status" value="1"/>
</dbReference>
<accession>A0AAN4UC09</accession>
<feature type="binding site" evidence="7">
    <location>
        <position position="254"/>
    </location>
    <ligand>
        <name>4-imidazolone-5-propanoate</name>
        <dbReference type="ChEBI" id="CHEBI:77893"/>
    </ligand>
</feature>